<evidence type="ECO:0000256" key="5">
    <source>
        <dbReference type="ARBA" id="ARBA00022737"/>
    </source>
</evidence>
<feature type="compositionally biased region" description="Basic and acidic residues" evidence="13">
    <location>
        <begin position="2279"/>
        <end position="2291"/>
    </location>
</feature>
<evidence type="ECO:0000256" key="10">
    <source>
        <dbReference type="ARBA" id="ARBA00023157"/>
    </source>
</evidence>
<keyword evidence="6 12" id="KW-0106">Calcium</keyword>
<keyword evidence="5" id="KW-0677">Repeat</keyword>
<dbReference type="PRINTS" id="PR00205">
    <property type="entry name" value="CADHERIN"/>
</dbReference>
<feature type="domain" description="Cadherin" evidence="15">
    <location>
        <begin position="1755"/>
        <end position="1877"/>
    </location>
</feature>
<dbReference type="PROSITE" id="PS50268">
    <property type="entry name" value="CADHERIN_2"/>
    <property type="match status" value="15"/>
</dbReference>
<feature type="domain" description="Cadherin" evidence="15">
    <location>
        <begin position="851"/>
        <end position="956"/>
    </location>
</feature>
<accession>A0A8S0ZU28</accession>
<keyword evidence="10" id="KW-1015">Disulfide bond</keyword>
<feature type="domain" description="Cadherin" evidence="15">
    <location>
        <begin position="1239"/>
        <end position="1344"/>
    </location>
</feature>
<feature type="region of interest" description="Disordered" evidence="13">
    <location>
        <begin position="2259"/>
        <end position="2291"/>
    </location>
</feature>
<dbReference type="FunFam" id="2.60.40.60:FF:000024">
    <property type="entry name" value="FAT atypical cadherin 3"/>
    <property type="match status" value="1"/>
</dbReference>
<dbReference type="GO" id="GO:0007156">
    <property type="term" value="P:homophilic cell adhesion via plasma membrane adhesion molecules"/>
    <property type="evidence" value="ECO:0007669"/>
    <property type="project" value="InterPro"/>
</dbReference>
<feature type="domain" description="Cadherin" evidence="15">
    <location>
        <begin position="1404"/>
        <end position="1509"/>
    </location>
</feature>
<comment type="subcellular location">
    <subcellularLocation>
        <location evidence="1">Membrane</location>
        <topology evidence="1">Single-pass membrane protein</topology>
    </subcellularLocation>
</comment>
<feature type="transmembrane region" description="Helical" evidence="14">
    <location>
        <begin position="2092"/>
        <end position="2115"/>
    </location>
</feature>
<name>A0A8S0ZU28_ARCPL</name>
<evidence type="ECO:0000313" key="17">
    <source>
        <dbReference type="Proteomes" id="UP000494106"/>
    </source>
</evidence>
<feature type="domain" description="Cadherin" evidence="15">
    <location>
        <begin position="1510"/>
        <end position="1615"/>
    </location>
</feature>
<dbReference type="PANTHER" id="PTHR24026">
    <property type="entry name" value="FAT ATYPICAL CADHERIN-RELATED"/>
    <property type="match status" value="1"/>
</dbReference>
<evidence type="ECO:0000256" key="14">
    <source>
        <dbReference type="SAM" id="Phobius"/>
    </source>
</evidence>
<dbReference type="PROSITE" id="PS00232">
    <property type="entry name" value="CADHERIN_1"/>
    <property type="match status" value="7"/>
</dbReference>
<dbReference type="SUPFAM" id="SSF49313">
    <property type="entry name" value="Cadherin-like"/>
    <property type="match status" value="15"/>
</dbReference>
<feature type="region of interest" description="Disordered" evidence="13">
    <location>
        <begin position="2216"/>
        <end position="2241"/>
    </location>
</feature>
<keyword evidence="2" id="KW-0245">EGF-like domain</keyword>
<evidence type="ECO:0000256" key="11">
    <source>
        <dbReference type="ARBA" id="ARBA00023180"/>
    </source>
</evidence>
<dbReference type="FunFam" id="2.60.40.60:FF:000020">
    <property type="entry name" value="Dachsous cadherin-related 1b"/>
    <property type="match status" value="2"/>
</dbReference>
<dbReference type="OrthoDB" id="6252479at2759"/>
<keyword evidence="8 14" id="KW-1133">Transmembrane helix</keyword>
<dbReference type="CDD" id="cd11304">
    <property type="entry name" value="Cadherin_repeat"/>
    <property type="match status" value="16"/>
</dbReference>
<evidence type="ECO:0000256" key="4">
    <source>
        <dbReference type="ARBA" id="ARBA00022729"/>
    </source>
</evidence>
<evidence type="ECO:0000256" key="2">
    <source>
        <dbReference type="ARBA" id="ARBA00022536"/>
    </source>
</evidence>
<evidence type="ECO:0000256" key="1">
    <source>
        <dbReference type="ARBA" id="ARBA00004167"/>
    </source>
</evidence>
<dbReference type="GO" id="GO:0060429">
    <property type="term" value="P:epithelium development"/>
    <property type="evidence" value="ECO:0007669"/>
    <property type="project" value="UniProtKB-ARBA"/>
</dbReference>
<dbReference type="PANTHER" id="PTHR24026:SF126">
    <property type="entry name" value="PROTOCADHERIN FAT 4"/>
    <property type="match status" value="1"/>
</dbReference>
<dbReference type="GO" id="GO:0009653">
    <property type="term" value="P:anatomical structure morphogenesis"/>
    <property type="evidence" value="ECO:0007669"/>
    <property type="project" value="UniProtKB-ARBA"/>
</dbReference>
<dbReference type="EMBL" id="CADEBC010000490">
    <property type="protein sequence ID" value="CAB3237443.1"/>
    <property type="molecule type" value="Genomic_DNA"/>
</dbReference>
<feature type="domain" description="Cadherin" evidence="15">
    <location>
        <begin position="1642"/>
        <end position="1754"/>
    </location>
</feature>
<feature type="domain" description="Cadherin" evidence="15">
    <location>
        <begin position="1880"/>
        <end position="1992"/>
    </location>
</feature>
<proteinExistence type="predicted"/>
<feature type="domain" description="Cadherin" evidence="15">
    <location>
        <begin position="1016"/>
        <end position="1101"/>
    </location>
</feature>
<dbReference type="GO" id="GO:0005509">
    <property type="term" value="F:calcium ion binding"/>
    <property type="evidence" value="ECO:0007669"/>
    <property type="project" value="UniProtKB-UniRule"/>
</dbReference>
<evidence type="ECO:0000256" key="8">
    <source>
        <dbReference type="ARBA" id="ARBA00022989"/>
    </source>
</evidence>
<evidence type="ECO:0000256" key="9">
    <source>
        <dbReference type="ARBA" id="ARBA00023136"/>
    </source>
</evidence>
<keyword evidence="9 14" id="KW-0472">Membrane</keyword>
<feature type="domain" description="Cadherin" evidence="15">
    <location>
        <begin position="368"/>
        <end position="522"/>
    </location>
</feature>
<reference evidence="16 17" key="1">
    <citation type="submission" date="2020-04" db="EMBL/GenBank/DDBJ databases">
        <authorList>
            <person name="Wallbank WR R."/>
            <person name="Pardo Diaz C."/>
            <person name="Kozak K."/>
            <person name="Martin S."/>
            <person name="Jiggins C."/>
            <person name="Moest M."/>
            <person name="Warren A I."/>
            <person name="Byers J.R.P. K."/>
            <person name="Montejo-Kovacevich G."/>
            <person name="Yen C E."/>
        </authorList>
    </citation>
    <scope>NUCLEOTIDE SEQUENCE [LARGE SCALE GENOMIC DNA]</scope>
</reference>
<dbReference type="InterPro" id="IPR015919">
    <property type="entry name" value="Cadherin-like_sf"/>
</dbReference>
<evidence type="ECO:0000259" key="15">
    <source>
        <dbReference type="PROSITE" id="PS50268"/>
    </source>
</evidence>
<dbReference type="InterPro" id="IPR002126">
    <property type="entry name" value="Cadherin-like_dom"/>
</dbReference>
<feature type="domain" description="Cadherin" evidence="15">
    <location>
        <begin position="1131"/>
        <end position="1238"/>
    </location>
</feature>
<comment type="caution">
    <text evidence="16">The sequence shown here is derived from an EMBL/GenBank/DDBJ whole genome shotgun (WGS) entry which is preliminary data.</text>
</comment>
<feature type="domain" description="Cadherin" evidence="15">
    <location>
        <begin position="705"/>
        <end position="850"/>
    </location>
</feature>
<sequence>MYNGGLNCKFLQIVIVSIRDKKGCNFYPVGEYLRFVRIPENLRVGDEVLKVEVHPRKNLSLQPVDREEDAHLFTYRDVNRTHVSVVLAQSVDELVDSDSPQNVVKFRLGCDFDSGDDLISAYLSVTVYIEDVNDNVPKFQDTPYHVAVDELTPAGLTIFKSIRAFDRDKPNTPNSDVQYSIIAGDADGHFALESSHKPALVLKKPLDYDTGDKEFLLVVTASDRGSPPRSTNATVHITVLDNDDLPPKFTSDLYRTQIPEFYPLLGKIIHKELLFPTSIKAFDQDLGVNATLKYELVSGNERKLFFLNPQNGTLYLEKEIDLDAETGLSGNTFVLQVQASQLDNPLKTAQARVEIEVLDLNDNLPEFEVDFYNISIVENLPNGFSVLQVMATDKDQGDNGEFTYQLNDPEGAFIIDPRTGWLTVRNQTVLDREQHSSLKMKVFAKEKNPNIVGTFLDKQRLAKYRRTPTTPKVPTLKEKTTYIFPDKLGTKNENIEYIDNQLMSYVNVEVTLLDANDNNPVFIPSNLYEFIIKSNAKVGTLIGRVKAIDPDLGRNGMVLYDLQRTSNLTITSPFQVDAKTGTINVAESPIVEGRHALFIEASDQPANPSERRYSLAVVTIDVTRASKGSKPDKPGFIGAPYEFWVGSNVGIGTSIGQIRINDVMEKNDVSYDLLHSYEDGVPFAVEERSGVITVVDELTKYRRPMYDFEAVAMQENANLSISTNATVHVVDVTDERGVLLKGAHSPLVFSVQENVAGATIGQIFQVNTSALPVNSSGNIRFIIANQQDVTDDIAIGQDGTIYAQKPLDREKRSTYRMTIIAEFTKGMISGAGIYQVTVNVEDENDNPPIFELPMYEGFITENSARDTEVKMTNKIIAKDADVGLNALFTYTIFGDGREMFHVHENTGIVTFIGKKLDREEKSSYVLRIVARDRGGLSSEAKLTINILDENDNVPKFNQIIIPFGENIDLLESDTKSSVKIYSETKSNSTTGLVNVETKPKNKFAFNVASAGPLFLIPENVAIGSILLKLNAIDMDSGVNGQVRYEFISEVFSPPSVMPSNSMQLKRYFVINERQGHIIVARTLPPEAEFTLNISAQNQTSPVSLERHMSFGLDQMLELEQVSVKSALMIGAHSPLVFSVQENVAGATIGQIFQVNTSALPVNSSGNIRFIIANQQDVTDDIAIGQDGTIYAQKPLDREKRSTYRMTIIAEFTKGMISGAGIYQVTVNVEDENDNPPIFELPMYEGFITENSARDTEVKMTNKIIAKDADVGLNALFTYTIFGDGREMFHVHENTGIVTFIGKKLDREEKSSYVLRIVARDRGGLSSEAKLTINILDENDNVPKFNQIIIPFGENIDLLESDTKSSVKIYSETKSNSTTGLVNVETKPKNKFAFNVASAGPLFLIPENVAIGSILLKLNAIDMDSGVNGQVRYEFISEVFSPPSVMPSNSMQLKRYFVINERQGHIIVARTLPPEAEFTLNISALDGGQLSDHISIRFFIKDVNDHFPMFKKTLYSFNVEEAQYTRRVLGKVDATDADFGQNANLTYFIQPTDNYLPFEISPSSGVFSVNGELDREKEDKYILTVVARDNGYDKKLSSSVSVEVQVLDVNDNAPNFYAYDELLEWKHPEADEISNHNFESVKKLPIYKASVDENAPIGTVVAKVFANDSDFIGNGNGLILYSLPQKKNQINLFAIDSKEGIITTTARLDYESQTVHNVTIVASDLGSPSLSSTAILVLTVTDVPDDVEVSDKPVFISRYYELEIEENVHTPVELITLNLTEHFENFKMKYFILNENDIDVKKTFVIDPKNGTLYLVKSPDREKQDIYEIIIRGERQKISRQLPHMIYPVADDLMEGLTKFDVKVIVRVKDVNDNAPRFTNFGRPLVTAIPTTAPFGLQVIQLVATDADVGINADIRYQIINEQAPRFAIDPVTGWVRVVAALTLDAGRVFGFDVKATDKRGADDGKSAIANVFVYVLDENKQLVVTVGAKPMQVEKELDNITNALTGLTGLDIRVRRLEANMKASADGLATDMYIYGVDPLSNAVIDMEVLQKSLMKRETDLRHDLAGFRVLGVGDNTMVQARSGKLLSTMEISVVALGCIVFIGACTTAICILCVRRSRRRHHKPYSQQHLNAFSTEHLTKFGGLFPSGGNQCQELNQSYSEGDSYIDVINHSSKKICPHGNTVEEFGKAHQKCVKNQFGDDMFDQKHERMCIKFNQRPLQKRKGQDTSITSVNSSGQDSGIAEAASKCPCGQSSLHTSEESSGCSYEDSLKSTNNQEGRSKSFRGDHETRFTRRASFGHQPLDSRPMNYRRQSFSENMQRHFPPFEGVGSGGRITRQISTPNVSNIPHSYFLNGNKRVESRRKEVVNEPMVDYDHSEGEDVFDTSHRMERRTSGRNYKRGKFMELGGQAAVFVTSPAAAEIMRRQGSEKLMFARPL</sequence>
<gene>
    <name evidence="16" type="ORF">APLA_LOCUS6899</name>
</gene>
<evidence type="ECO:0000256" key="3">
    <source>
        <dbReference type="ARBA" id="ARBA00022692"/>
    </source>
</evidence>
<keyword evidence="11" id="KW-0325">Glycoprotein</keyword>
<dbReference type="Pfam" id="PF00028">
    <property type="entry name" value="Cadherin"/>
    <property type="match status" value="10"/>
</dbReference>
<dbReference type="InterPro" id="IPR020894">
    <property type="entry name" value="Cadherin_CS"/>
</dbReference>
<dbReference type="Gene3D" id="2.60.40.60">
    <property type="entry name" value="Cadherins"/>
    <property type="match status" value="16"/>
</dbReference>
<evidence type="ECO:0000256" key="13">
    <source>
        <dbReference type="SAM" id="MobiDB-lite"/>
    </source>
</evidence>
<organism evidence="16 17">
    <name type="scientific">Arctia plantaginis</name>
    <name type="common">Wood tiger moth</name>
    <name type="synonym">Phalaena plantaginis</name>
    <dbReference type="NCBI Taxonomy" id="874455"/>
    <lineage>
        <taxon>Eukaryota</taxon>
        <taxon>Metazoa</taxon>
        <taxon>Ecdysozoa</taxon>
        <taxon>Arthropoda</taxon>
        <taxon>Hexapoda</taxon>
        <taxon>Insecta</taxon>
        <taxon>Pterygota</taxon>
        <taxon>Neoptera</taxon>
        <taxon>Endopterygota</taxon>
        <taxon>Lepidoptera</taxon>
        <taxon>Glossata</taxon>
        <taxon>Ditrysia</taxon>
        <taxon>Noctuoidea</taxon>
        <taxon>Erebidae</taxon>
        <taxon>Arctiinae</taxon>
        <taxon>Arctia</taxon>
    </lineage>
</organism>
<feature type="domain" description="Cadherin" evidence="15">
    <location>
        <begin position="113"/>
        <end position="139"/>
    </location>
</feature>
<evidence type="ECO:0000313" key="16">
    <source>
        <dbReference type="EMBL" id="CAB3237443.1"/>
    </source>
</evidence>
<keyword evidence="4" id="KW-0732">Signal</keyword>
<dbReference type="GO" id="GO:0005886">
    <property type="term" value="C:plasma membrane"/>
    <property type="evidence" value="ECO:0007669"/>
    <property type="project" value="UniProtKB-SubCell"/>
</dbReference>
<keyword evidence="3 14" id="KW-0812">Transmembrane</keyword>
<protein>
    <recommendedName>
        <fullName evidence="15">Cadherin domain-containing protein</fullName>
    </recommendedName>
</protein>
<dbReference type="FunFam" id="2.60.40.60:FF:000015">
    <property type="entry name" value="FAT atypical cadherin 1"/>
    <property type="match status" value="1"/>
</dbReference>
<evidence type="ECO:0000256" key="7">
    <source>
        <dbReference type="ARBA" id="ARBA00022889"/>
    </source>
</evidence>
<keyword evidence="17" id="KW-1185">Reference proteome</keyword>
<dbReference type="SMART" id="SM00112">
    <property type="entry name" value="CA"/>
    <property type="match status" value="15"/>
</dbReference>
<evidence type="ECO:0000256" key="6">
    <source>
        <dbReference type="ARBA" id="ARBA00022837"/>
    </source>
</evidence>
<feature type="compositionally biased region" description="Polar residues" evidence="13">
    <location>
        <begin position="2227"/>
        <end position="2239"/>
    </location>
</feature>
<keyword evidence="7" id="KW-0130">Cell adhesion</keyword>
<dbReference type="Proteomes" id="UP000494106">
    <property type="component" value="Unassembled WGS sequence"/>
</dbReference>
<dbReference type="FunFam" id="2.60.40.60:FF:000104">
    <property type="entry name" value="cadherin-23 isoform X1"/>
    <property type="match status" value="1"/>
</dbReference>
<evidence type="ECO:0000256" key="12">
    <source>
        <dbReference type="PROSITE-ProRule" id="PRU00043"/>
    </source>
</evidence>
<feature type="domain" description="Cadherin" evidence="15">
    <location>
        <begin position="524"/>
        <end position="636"/>
    </location>
</feature>
<feature type="domain" description="Cadherin" evidence="15">
    <location>
        <begin position="140"/>
        <end position="249"/>
    </location>
</feature>
<feature type="domain" description="Cadherin" evidence="15">
    <location>
        <begin position="250"/>
        <end position="367"/>
    </location>
</feature>